<dbReference type="InterPro" id="IPR051263">
    <property type="entry name" value="C-type_cytochrome_biogenesis"/>
</dbReference>
<dbReference type="GO" id="GO:0017004">
    <property type="term" value="P:cytochrome complex assembly"/>
    <property type="evidence" value="ECO:0007669"/>
    <property type="project" value="UniProtKB-KW"/>
</dbReference>
<dbReference type="InterPro" id="IPR011990">
    <property type="entry name" value="TPR-like_helical_dom_sf"/>
</dbReference>
<keyword evidence="3" id="KW-1133">Transmembrane helix</keyword>
<accession>A0A1M5K7B6</accession>
<dbReference type="Gene3D" id="1.25.40.10">
    <property type="entry name" value="Tetratricopeptide repeat domain"/>
    <property type="match status" value="1"/>
</dbReference>
<dbReference type="GO" id="GO:0005886">
    <property type="term" value="C:plasma membrane"/>
    <property type="evidence" value="ECO:0007669"/>
    <property type="project" value="TreeGrafter"/>
</dbReference>
<reference evidence="4 5" key="1">
    <citation type="submission" date="2016-11" db="EMBL/GenBank/DDBJ databases">
        <authorList>
            <person name="Jaros S."/>
            <person name="Januszkiewicz K."/>
            <person name="Wedrychowicz H."/>
        </authorList>
    </citation>
    <scope>NUCLEOTIDE SEQUENCE [LARGE SCALE GENOMIC DNA]</scope>
    <source>
        <strain evidence="4 5">GAS138</strain>
    </source>
</reference>
<dbReference type="PANTHER" id="PTHR47870">
    <property type="entry name" value="CYTOCHROME C-TYPE BIOGENESIS PROTEIN CCMH"/>
    <property type="match status" value="1"/>
</dbReference>
<dbReference type="AlphaFoldDB" id="A0A1M5K7B6"/>
<sequence>MILWPILALMTLMAVTAVWWPLARRQKSVRSGSNVAVYRDQLDEIDRDEAASLIGSVEAEAARVEVSRRLIAAAESAKVASTVAAPPRARRRYRWATLAAAIIVVPLGAGLVYLSLGSPNLVPVTMNAEAGGQQLPEGIEQTVAEVEKYLEANPKNGRGWELLAPVYLRLGRFDAAVRARRNALEIFGPDAARLGDLGEAIVVASNGVVIPEAKSLFERANAADPEDVMAQYYLGLSAKQEGRRDEAVKRWAALISSAREGAEWLPMVKSALARVDEKEPMSVAPPSSTALASPGPDASQVAAVAQMAPGERNNMIESMVARLAQRMAENGSDVDGWLRLVKAYTVLGDRDKALTAAASARTALAGNSDNLRRIGELTKELGLDG</sequence>
<keyword evidence="3" id="KW-0472">Membrane</keyword>
<name>A0A1M5K7B6_9BRAD</name>
<proteinExistence type="predicted"/>
<dbReference type="InterPro" id="IPR017560">
    <property type="entry name" value="Cyt_c_biogenesis_CcmI"/>
</dbReference>
<dbReference type="GO" id="GO:0030313">
    <property type="term" value="C:cell envelope"/>
    <property type="evidence" value="ECO:0007669"/>
    <property type="project" value="UniProtKB-SubCell"/>
</dbReference>
<evidence type="ECO:0000313" key="4">
    <source>
        <dbReference type="EMBL" id="SHG48685.1"/>
    </source>
</evidence>
<dbReference type="NCBIfam" id="TIGR03142">
    <property type="entry name" value="cytochro_ccmI"/>
    <property type="match status" value="1"/>
</dbReference>
<evidence type="ECO:0000256" key="1">
    <source>
        <dbReference type="ARBA" id="ARBA00004196"/>
    </source>
</evidence>
<feature type="transmembrane region" description="Helical" evidence="3">
    <location>
        <begin position="6"/>
        <end position="23"/>
    </location>
</feature>
<dbReference type="Proteomes" id="UP000189796">
    <property type="component" value="Chromosome I"/>
</dbReference>
<dbReference type="EMBL" id="LT670817">
    <property type="protein sequence ID" value="SHG48685.1"/>
    <property type="molecule type" value="Genomic_DNA"/>
</dbReference>
<dbReference type="PANTHER" id="PTHR47870:SF4">
    <property type="entry name" value="CYTOCHROME C-TYPE BIOGENESIS PROTEIN CYCH"/>
    <property type="match status" value="1"/>
</dbReference>
<organism evidence="4 5">
    <name type="scientific">Bradyrhizobium erythrophlei</name>
    <dbReference type="NCBI Taxonomy" id="1437360"/>
    <lineage>
        <taxon>Bacteria</taxon>
        <taxon>Pseudomonadati</taxon>
        <taxon>Pseudomonadota</taxon>
        <taxon>Alphaproteobacteria</taxon>
        <taxon>Hyphomicrobiales</taxon>
        <taxon>Nitrobacteraceae</taxon>
        <taxon>Bradyrhizobium</taxon>
    </lineage>
</organism>
<evidence type="ECO:0000256" key="3">
    <source>
        <dbReference type="SAM" id="Phobius"/>
    </source>
</evidence>
<dbReference type="OrthoDB" id="9815847at2"/>
<gene>
    <name evidence="4" type="ORF">SAMN05443248_1710</name>
</gene>
<keyword evidence="3" id="KW-0812">Transmembrane</keyword>
<keyword evidence="2" id="KW-0201">Cytochrome c-type biogenesis</keyword>
<evidence type="ECO:0000256" key="2">
    <source>
        <dbReference type="ARBA" id="ARBA00022748"/>
    </source>
</evidence>
<evidence type="ECO:0000313" key="5">
    <source>
        <dbReference type="Proteomes" id="UP000189796"/>
    </source>
</evidence>
<protein>
    <submittedName>
        <fullName evidence="4">Cytochrome c-type biogenesis protein CcmH</fullName>
    </submittedName>
</protein>
<feature type="transmembrane region" description="Helical" evidence="3">
    <location>
        <begin position="95"/>
        <end position="116"/>
    </location>
</feature>
<comment type="subcellular location">
    <subcellularLocation>
        <location evidence="1">Cell envelope</location>
    </subcellularLocation>
</comment>
<dbReference type="RefSeq" id="WP_079600846.1">
    <property type="nucleotide sequence ID" value="NZ_LT670817.1"/>
</dbReference>
<dbReference type="SUPFAM" id="SSF48452">
    <property type="entry name" value="TPR-like"/>
    <property type="match status" value="1"/>
</dbReference>